<dbReference type="Gene3D" id="3.40.50.510">
    <property type="entry name" value="Phosphotransferase system, mannose-type IIA component"/>
    <property type="match status" value="1"/>
</dbReference>
<evidence type="ECO:0000256" key="7">
    <source>
        <dbReference type="ARBA" id="ARBA00022448"/>
    </source>
</evidence>
<evidence type="ECO:0000313" key="22">
    <source>
        <dbReference type="Proteomes" id="UP000319837"/>
    </source>
</evidence>
<dbReference type="Gene3D" id="3.40.35.10">
    <property type="entry name" value="Phosphotransferase system, sorbose subfamily IIB component"/>
    <property type="match status" value="1"/>
</dbReference>
<evidence type="ECO:0000256" key="3">
    <source>
        <dbReference type="ARBA" id="ARBA00004496"/>
    </source>
</evidence>
<keyword evidence="14" id="KW-0418">Kinase</keyword>
<evidence type="ECO:0000256" key="8">
    <source>
        <dbReference type="ARBA" id="ARBA00022475"/>
    </source>
</evidence>
<organism evidence="21 22">
    <name type="scientific">Niallia circulans</name>
    <name type="common">Bacillus circulans</name>
    <dbReference type="NCBI Taxonomy" id="1397"/>
    <lineage>
        <taxon>Bacteria</taxon>
        <taxon>Bacillati</taxon>
        <taxon>Bacillota</taxon>
        <taxon>Bacilli</taxon>
        <taxon>Bacillales</taxon>
        <taxon>Bacillaceae</taxon>
        <taxon>Niallia</taxon>
    </lineage>
</organism>
<feature type="domain" description="PTS EIIB type-4" evidence="20">
    <location>
        <begin position="155"/>
        <end position="315"/>
    </location>
</feature>
<comment type="catalytic activity">
    <reaction evidence="1">
        <text>D-mannose(out) + N(pros)-phospho-L-histidyl-[protein] = D-mannose 6-phosphate(in) + L-histidyl-[protein]</text>
        <dbReference type="Rhea" id="RHEA:49232"/>
        <dbReference type="Rhea" id="RHEA-COMP:9745"/>
        <dbReference type="Rhea" id="RHEA-COMP:9746"/>
        <dbReference type="ChEBI" id="CHEBI:4208"/>
        <dbReference type="ChEBI" id="CHEBI:29979"/>
        <dbReference type="ChEBI" id="CHEBI:58735"/>
        <dbReference type="ChEBI" id="CHEBI:64837"/>
        <dbReference type="EC" id="2.7.1.191"/>
    </reaction>
</comment>
<dbReference type="GO" id="GO:0016301">
    <property type="term" value="F:kinase activity"/>
    <property type="evidence" value="ECO:0007669"/>
    <property type="project" value="UniProtKB-KW"/>
</dbReference>
<evidence type="ECO:0000256" key="11">
    <source>
        <dbReference type="ARBA" id="ARBA00022597"/>
    </source>
</evidence>
<reference evidence="22" key="1">
    <citation type="submission" date="2018-10" db="EMBL/GenBank/DDBJ databases">
        <title>FDA dAtabase for Regulatory Grade micrObial Sequences (FDA-ARGOS): Supporting development and validation of Infectious Disease Dx tests.</title>
        <authorList>
            <person name="Minogue T."/>
            <person name="Wolcott M."/>
            <person name="Wasieloski L."/>
            <person name="Aguilar W."/>
            <person name="Moore D."/>
            <person name="Tallon L."/>
            <person name="Sadzewicz L."/>
            <person name="Sengamalay N."/>
            <person name="Ott S."/>
            <person name="Godinez A."/>
            <person name="Nagaraj S."/>
            <person name="Vavikolanu K."/>
            <person name="Vyas G."/>
            <person name="Nadendla S."/>
            <person name="George J."/>
            <person name="Sichtig H."/>
        </authorList>
    </citation>
    <scope>NUCLEOTIDE SEQUENCE [LARGE SCALE GENOMIC DNA]</scope>
    <source>
        <strain evidence="22">FDAARGOS_343</strain>
    </source>
</reference>
<accession>A0A553SSE1</accession>
<evidence type="ECO:0000256" key="14">
    <source>
        <dbReference type="ARBA" id="ARBA00022777"/>
    </source>
</evidence>
<dbReference type="EMBL" id="RIBP01000001">
    <property type="protein sequence ID" value="TRZ39902.1"/>
    <property type="molecule type" value="Genomic_DNA"/>
</dbReference>
<dbReference type="PANTHER" id="PTHR33799">
    <property type="entry name" value="PTS PERMEASE-RELATED-RELATED"/>
    <property type="match status" value="1"/>
</dbReference>
<dbReference type="SUPFAM" id="SSF53062">
    <property type="entry name" value="PTS system fructose IIA component-like"/>
    <property type="match status" value="1"/>
</dbReference>
<sequence length="315" mass="34526">MGIGIILASHGEFASGMKQTGDVIMGTQDKVEVCLLMPEESPEQFRSRLEAIVAAFEKEDELLFLVDLWGGTPFNQANQLVQQHAGKMEIVSGLNVPMLIQAYSERFIPNNSVTKIATIISAEGKDGIRSSANQNVLVNQEKITGGELMKDKKMSQLGILHVRLDERLIHGQVATLWLGNLGATRVMIVDDNVVYDPIAKASLQTAVPGGIKLSILKTDTASTRLKQGVYQGQKVMVIAKEVQTIFDLIESGVPIERFNLGNASSKEGTVQIKKSLFLTEAVISKLLDYEKQGVFVTAQMVPMEEEKSFSQIYGK</sequence>
<name>A0A553SSE1_NIACI</name>
<evidence type="ECO:0000256" key="17">
    <source>
        <dbReference type="ARBA" id="ARBA00030229"/>
    </source>
</evidence>
<protein>
    <recommendedName>
        <fullName evidence="6">PTS system mannose-specific EIIAB component</fullName>
        <ecNumber evidence="5">2.7.1.191</ecNumber>
    </recommendedName>
    <alternativeName>
        <fullName evidence="18">EIIAB-Man</fullName>
    </alternativeName>
    <alternativeName>
        <fullName evidence="17">EIII-Man</fullName>
    </alternativeName>
</protein>
<dbReference type="Proteomes" id="UP000319837">
    <property type="component" value="Unassembled WGS sequence"/>
</dbReference>
<gene>
    <name evidence="21" type="ORF">CEQ21_02855</name>
</gene>
<dbReference type="GO" id="GO:0005886">
    <property type="term" value="C:plasma membrane"/>
    <property type="evidence" value="ECO:0007669"/>
    <property type="project" value="UniProtKB-SubCell"/>
</dbReference>
<dbReference type="InterPro" id="IPR036662">
    <property type="entry name" value="PTS_EIIA_man-typ_sf"/>
</dbReference>
<evidence type="ECO:0000256" key="5">
    <source>
        <dbReference type="ARBA" id="ARBA00011929"/>
    </source>
</evidence>
<dbReference type="PROSITE" id="PS51096">
    <property type="entry name" value="PTS_EIIA_TYPE_4"/>
    <property type="match status" value="1"/>
</dbReference>
<comment type="subcellular location">
    <subcellularLocation>
        <location evidence="2">Cell membrane</location>
    </subcellularLocation>
    <subcellularLocation>
        <location evidence="3">Cytoplasm</location>
    </subcellularLocation>
</comment>
<evidence type="ECO:0000256" key="2">
    <source>
        <dbReference type="ARBA" id="ARBA00004236"/>
    </source>
</evidence>
<keyword evidence="11" id="KW-0762">Sugar transport</keyword>
<evidence type="ECO:0000256" key="13">
    <source>
        <dbReference type="ARBA" id="ARBA00022683"/>
    </source>
</evidence>
<keyword evidence="10" id="KW-0597">Phosphoprotein</keyword>
<evidence type="ECO:0000256" key="10">
    <source>
        <dbReference type="ARBA" id="ARBA00022553"/>
    </source>
</evidence>
<dbReference type="RefSeq" id="WP_185763325.1">
    <property type="nucleotide sequence ID" value="NZ_RIBP01000001.1"/>
</dbReference>
<dbReference type="GO" id="GO:0009401">
    <property type="term" value="P:phosphoenolpyruvate-dependent sugar phosphotransferase system"/>
    <property type="evidence" value="ECO:0007669"/>
    <property type="project" value="UniProtKB-KW"/>
</dbReference>
<keyword evidence="15" id="KW-0472">Membrane</keyword>
<proteinExistence type="predicted"/>
<evidence type="ECO:0000256" key="1">
    <source>
        <dbReference type="ARBA" id="ARBA00000514"/>
    </source>
</evidence>
<dbReference type="InterPro" id="IPR004701">
    <property type="entry name" value="PTS_EIIA_man-typ"/>
</dbReference>
<dbReference type="AlphaFoldDB" id="A0A553SSE1"/>
<evidence type="ECO:0000259" key="19">
    <source>
        <dbReference type="PROSITE" id="PS51096"/>
    </source>
</evidence>
<evidence type="ECO:0000313" key="21">
    <source>
        <dbReference type="EMBL" id="TRZ39902.1"/>
    </source>
</evidence>
<keyword evidence="8" id="KW-1003">Cell membrane</keyword>
<dbReference type="InterPro" id="IPR004720">
    <property type="entry name" value="PTS_IIB_sorbose-sp"/>
</dbReference>
<dbReference type="Pfam" id="PF03610">
    <property type="entry name" value="EIIA-man"/>
    <property type="match status" value="1"/>
</dbReference>
<keyword evidence="12" id="KW-0808">Transferase</keyword>
<dbReference type="InterPro" id="IPR036667">
    <property type="entry name" value="PTS_IIB_sorbose-sp_sf"/>
</dbReference>
<dbReference type="PANTHER" id="PTHR33799:SF1">
    <property type="entry name" value="PTS SYSTEM MANNOSE-SPECIFIC EIIAB COMPONENT-RELATED"/>
    <property type="match status" value="1"/>
</dbReference>
<dbReference type="CDD" id="cd00006">
    <property type="entry name" value="PTS_IIA_man"/>
    <property type="match status" value="1"/>
</dbReference>
<evidence type="ECO:0000256" key="6">
    <source>
        <dbReference type="ARBA" id="ARBA00021685"/>
    </source>
</evidence>
<evidence type="ECO:0000256" key="12">
    <source>
        <dbReference type="ARBA" id="ARBA00022679"/>
    </source>
</evidence>
<keyword evidence="13" id="KW-0598">Phosphotransferase system</keyword>
<comment type="caution">
    <text evidence="21">The sequence shown here is derived from an EMBL/GenBank/DDBJ whole genome shotgun (WGS) entry which is preliminary data.</text>
</comment>
<comment type="function">
    <text evidence="16">The phosphoenolpyruvate-dependent sugar phosphotransferase system (sugar PTS), a major carbohydrate active transport system, catalyzes the phosphorylation of incoming sugar substrates concomitantly with their translocation across the cell membrane. The enzyme II ManXYZ PTS system is involved in mannose transport.</text>
</comment>
<dbReference type="InterPro" id="IPR033887">
    <property type="entry name" value="PTS_IIA_man"/>
</dbReference>
<dbReference type="EC" id="2.7.1.191" evidence="5"/>
<dbReference type="SUPFAM" id="SSF52728">
    <property type="entry name" value="PTS IIb component"/>
    <property type="match status" value="1"/>
</dbReference>
<dbReference type="InterPro" id="IPR051471">
    <property type="entry name" value="Bacterial_PTS_sugar_comp"/>
</dbReference>
<feature type="domain" description="PTS EIIA type-4" evidence="19">
    <location>
        <begin position="2"/>
        <end position="128"/>
    </location>
</feature>
<dbReference type="GO" id="GO:0008982">
    <property type="term" value="F:protein-N(PI)-phosphohistidine-sugar phosphotransferase activity"/>
    <property type="evidence" value="ECO:0007669"/>
    <property type="project" value="InterPro"/>
</dbReference>
<comment type="subunit">
    <text evidence="4">Homodimer.</text>
</comment>
<dbReference type="GO" id="GO:0005737">
    <property type="term" value="C:cytoplasm"/>
    <property type="evidence" value="ECO:0007669"/>
    <property type="project" value="UniProtKB-SubCell"/>
</dbReference>
<evidence type="ECO:0000256" key="4">
    <source>
        <dbReference type="ARBA" id="ARBA00011738"/>
    </source>
</evidence>
<evidence type="ECO:0000256" key="15">
    <source>
        <dbReference type="ARBA" id="ARBA00023136"/>
    </source>
</evidence>
<keyword evidence="9" id="KW-0963">Cytoplasm</keyword>
<dbReference type="Pfam" id="PF03830">
    <property type="entry name" value="PTSIIB_sorb"/>
    <property type="match status" value="1"/>
</dbReference>
<dbReference type="PROSITE" id="PS51101">
    <property type="entry name" value="PTS_EIIB_TYPE_4"/>
    <property type="match status" value="1"/>
</dbReference>
<keyword evidence="7" id="KW-0813">Transport</keyword>
<evidence type="ECO:0000259" key="20">
    <source>
        <dbReference type="PROSITE" id="PS51101"/>
    </source>
</evidence>
<evidence type="ECO:0000256" key="9">
    <source>
        <dbReference type="ARBA" id="ARBA00022490"/>
    </source>
</evidence>
<evidence type="ECO:0000256" key="18">
    <source>
        <dbReference type="ARBA" id="ARBA00032197"/>
    </source>
</evidence>
<evidence type="ECO:0000256" key="16">
    <source>
        <dbReference type="ARBA" id="ARBA00023757"/>
    </source>
</evidence>